<proteinExistence type="predicted"/>
<gene>
    <name evidence="1" type="ORF">K431DRAFT_219972</name>
</gene>
<sequence length="261" mass="29420">MSSVVSSQYPSRASSPATRNPFRFFDLPSELRLRIYEEALLVDEPLDLNTSNYRTIRPRLNLFLVSHRMYDEATRVFYSQTVRLYPRPGRFEQTKRPLLARLSPATRAKITTLELRLGTGWTSPPRCQNTNESLGLRDCISLKKLKIMVEIDLSNDVFNGFRGKGATKETYSLFSMGLLQGIFEQAPSLWAVEIDAYPSVKKDAPLVVGLRKMIDEHKKTLLWGPLRGWEKDSDEPGSIGLEGALARLGISDSPRLVTVGA</sequence>
<name>A0A9P4UPJ5_9PEZI</name>
<protein>
    <submittedName>
        <fullName evidence="1">Uncharacterized protein</fullName>
    </submittedName>
</protein>
<evidence type="ECO:0000313" key="1">
    <source>
        <dbReference type="EMBL" id="KAF2723522.1"/>
    </source>
</evidence>
<dbReference type="InterPro" id="IPR038883">
    <property type="entry name" value="AN11006-like"/>
</dbReference>
<accession>A0A9P4UPJ5</accession>
<dbReference type="PANTHER" id="PTHR42085">
    <property type="entry name" value="F-BOX DOMAIN-CONTAINING PROTEIN"/>
    <property type="match status" value="1"/>
</dbReference>
<comment type="caution">
    <text evidence="1">The sequence shown here is derived from an EMBL/GenBank/DDBJ whole genome shotgun (WGS) entry which is preliminary data.</text>
</comment>
<dbReference type="OrthoDB" id="5372935at2759"/>
<evidence type="ECO:0000313" key="2">
    <source>
        <dbReference type="Proteomes" id="UP000799441"/>
    </source>
</evidence>
<reference evidence="1" key="1">
    <citation type="journal article" date="2020" name="Stud. Mycol.">
        <title>101 Dothideomycetes genomes: a test case for predicting lifestyles and emergence of pathogens.</title>
        <authorList>
            <person name="Haridas S."/>
            <person name="Albert R."/>
            <person name="Binder M."/>
            <person name="Bloem J."/>
            <person name="Labutti K."/>
            <person name="Salamov A."/>
            <person name="Andreopoulos B."/>
            <person name="Baker S."/>
            <person name="Barry K."/>
            <person name="Bills G."/>
            <person name="Bluhm B."/>
            <person name="Cannon C."/>
            <person name="Castanera R."/>
            <person name="Culley D."/>
            <person name="Daum C."/>
            <person name="Ezra D."/>
            <person name="Gonzalez J."/>
            <person name="Henrissat B."/>
            <person name="Kuo A."/>
            <person name="Liang C."/>
            <person name="Lipzen A."/>
            <person name="Lutzoni F."/>
            <person name="Magnuson J."/>
            <person name="Mondo S."/>
            <person name="Nolan M."/>
            <person name="Ohm R."/>
            <person name="Pangilinan J."/>
            <person name="Park H.-J."/>
            <person name="Ramirez L."/>
            <person name="Alfaro M."/>
            <person name="Sun H."/>
            <person name="Tritt A."/>
            <person name="Yoshinaga Y."/>
            <person name="Zwiers L.-H."/>
            <person name="Turgeon B."/>
            <person name="Goodwin S."/>
            <person name="Spatafora J."/>
            <person name="Crous P."/>
            <person name="Grigoriev I."/>
        </authorList>
    </citation>
    <scope>NUCLEOTIDE SEQUENCE</scope>
    <source>
        <strain evidence="1">CBS 116435</strain>
    </source>
</reference>
<dbReference type="PANTHER" id="PTHR42085:SF2">
    <property type="entry name" value="F-BOX DOMAIN-CONTAINING PROTEIN"/>
    <property type="match status" value="1"/>
</dbReference>
<dbReference type="Proteomes" id="UP000799441">
    <property type="component" value="Unassembled WGS sequence"/>
</dbReference>
<organism evidence="1 2">
    <name type="scientific">Polychaeton citri CBS 116435</name>
    <dbReference type="NCBI Taxonomy" id="1314669"/>
    <lineage>
        <taxon>Eukaryota</taxon>
        <taxon>Fungi</taxon>
        <taxon>Dikarya</taxon>
        <taxon>Ascomycota</taxon>
        <taxon>Pezizomycotina</taxon>
        <taxon>Dothideomycetes</taxon>
        <taxon>Dothideomycetidae</taxon>
        <taxon>Capnodiales</taxon>
        <taxon>Capnodiaceae</taxon>
        <taxon>Polychaeton</taxon>
    </lineage>
</organism>
<dbReference type="AlphaFoldDB" id="A0A9P4UPJ5"/>
<keyword evidence="2" id="KW-1185">Reference proteome</keyword>
<dbReference type="EMBL" id="MU003776">
    <property type="protein sequence ID" value="KAF2723522.1"/>
    <property type="molecule type" value="Genomic_DNA"/>
</dbReference>